<reference evidence="3 4" key="1">
    <citation type="submission" date="2018-12" db="EMBL/GenBank/DDBJ databases">
        <authorList>
            <consortium name="Pathogen Informatics"/>
        </authorList>
    </citation>
    <scope>NUCLEOTIDE SEQUENCE [LARGE SCALE GENOMIC DNA]</scope>
    <source>
        <strain evidence="3 4">NCTC10437</strain>
    </source>
</reference>
<dbReference type="InterPro" id="IPR007372">
    <property type="entry name" value="Lipid/polyisoprenoid-bd_YceI"/>
</dbReference>
<feature type="domain" description="Lipid/polyisoprenoid-binding YceI-like" evidence="2">
    <location>
        <begin position="5"/>
        <end position="179"/>
    </location>
</feature>
<evidence type="ECO:0000259" key="2">
    <source>
        <dbReference type="SMART" id="SM00867"/>
    </source>
</evidence>
<dbReference type="GO" id="GO:0032259">
    <property type="term" value="P:methylation"/>
    <property type="evidence" value="ECO:0007669"/>
    <property type="project" value="UniProtKB-KW"/>
</dbReference>
<gene>
    <name evidence="3" type="ORF">NCTC10437_00919</name>
</gene>
<dbReference type="Pfam" id="PF04264">
    <property type="entry name" value="YceI"/>
    <property type="match status" value="1"/>
</dbReference>
<dbReference type="InterPro" id="IPR036761">
    <property type="entry name" value="TTHA0802/YceI-like_sf"/>
</dbReference>
<protein>
    <submittedName>
        <fullName evidence="3">S-adenosyl-L-methionine-dependent methyltransferase</fullName>
        <ecNumber evidence="3">2.1.1.-</ecNumber>
    </submittedName>
</protein>
<dbReference type="PANTHER" id="PTHR34406">
    <property type="entry name" value="PROTEIN YCEI"/>
    <property type="match status" value="1"/>
</dbReference>
<dbReference type="SUPFAM" id="SSF101874">
    <property type="entry name" value="YceI-like"/>
    <property type="match status" value="1"/>
</dbReference>
<dbReference type="EC" id="2.1.1.-" evidence="3"/>
<dbReference type="STRING" id="1791.GCA_001049355_04234"/>
<evidence type="ECO:0000313" key="4">
    <source>
        <dbReference type="Proteomes" id="UP000279306"/>
    </source>
</evidence>
<keyword evidence="4" id="KW-1185">Reference proteome</keyword>
<evidence type="ECO:0000313" key="3">
    <source>
        <dbReference type="EMBL" id="VEG51806.1"/>
    </source>
</evidence>
<organism evidence="3 4">
    <name type="scientific">Mycolicibacterium aurum</name>
    <name type="common">Mycobacterium aurum</name>
    <dbReference type="NCBI Taxonomy" id="1791"/>
    <lineage>
        <taxon>Bacteria</taxon>
        <taxon>Bacillati</taxon>
        <taxon>Actinomycetota</taxon>
        <taxon>Actinomycetes</taxon>
        <taxon>Mycobacteriales</taxon>
        <taxon>Mycobacteriaceae</taxon>
        <taxon>Mycolicibacterium</taxon>
    </lineage>
</organism>
<dbReference type="GO" id="GO:0008168">
    <property type="term" value="F:methyltransferase activity"/>
    <property type="evidence" value="ECO:0007669"/>
    <property type="project" value="UniProtKB-KW"/>
</dbReference>
<dbReference type="SMART" id="SM00867">
    <property type="entry name" value="YceI"/>
    <property type="match status" value="1"/>
</dbReference>
<dbReference type="AlphaFoldDB" id="A0A448IH63"/>
<accession>A0A448IH63</accession>
<dbReference type="KEGG" id="mauu:NCTC10437_00919"/>
<dbReference type="Gene3D" id="2.40.128.110">
    <property type="entry name" value="Lipid/polyisoprenoid-binding, YceI-like"/>
    <property type="match status" value="1"/>
</dbReference>
<dbReference type="RefSeq" id="WP_048634080.1">
    <property type="nucleotide sequence ID" value="NZ_CVQQ01000016.1"/>
</dbReference>
<comment type="similarity">
    <text evidence="1">Belongs to the UPF0312 family.</text>
</comment>
<dbReference type="PANTHER" id="PTHR34406:SF1">
    <property type="entry name" value="PROTEIN YCEI"/>
    <property type="match status" value="1"/>
</dbReference>
<dbReference type="EMBL" id="LR134356">
    <property type="protein sequence ID" value="VEG51806.1"/>
    <property type="molecule type" value="Genomic_DNA"/>
</dbReference>
<name>A0A448IH63_MYCAU</name>
<keyword evidence="3" id="KW-0489">Methyltransferase</keyword>
<sequence>MADTAWELGIPDGQLLLTTGVAGPAAKMGHRLTIAMDWTATVRWLSGRPVSVELTVDVDSLQVQRGEGGVTGLSGPEKALARSNALKCLDAKRFPHIRFRTDSVEETAGGYRLIGTLEIHGTVREQVIDLHVEDAGGAWRMSCEAEVSQADFGVKPYSMMMGAVKVADVVAVSFAAERAKDG</sequence>
<proteinExistence type="inferred from homology"/>
<dbReference type="OrthoDB" id="3724977at2"/>
<dbReference type="Proteomes" id="UP000279306">
    <property type="component" value="Chromosome"/>
</dbReference>
<evidence type="ECO:0000256" key="1">
    <source>
        <dbReference type="ARBA" id="ARBA00008812"/>
    </source>
</evidence>
<keyword evidence="3" id="KW-0808">Transferase</keyword>